<accession>A0A8J8NA76</accession>
<dbReference type="OrthoDB" id="304160at2759"/>
<keyword evidence="3" id="KW-1185">Reference proteome</keyword>
<dbReference type="AlphaFoldDB" id="A0A8J8NA76"/>
<organism evidence="2 3">
    <name type="scientific">Halteria grandinella</name>
    <dbReference type="NCBI Taxonomy" id="5974"/>
    <lineage>
        <taxon>Eukaryota</taxon>
        <taxon>Sar</taxon>
        <taxon>Alveolata</taxon>
        <taxon>Ciliophora</taxon>
        <taxon>Intramacronucleata</taxon>
        <taxon>Spirotrichea</taxon>
        <taxon>Stichotrichia</taxon>
        <taxon>Sporadotrichida</taxon>
        <taxon>Halteriidae</taxon>
        <taxon>Halteria</taxon>
    </lineage>
</organism>
<feature type="region of interest" description="Disordered" evidence="1">
    <location>
        <begin position="123"/>
        <end position="164"/>
    </location>
</feature>
<evidence type="ECO:0000313" key="2">
    <source>
        <dbReference type="EMBL" id="TNV71213.1"/>
    </source>
</evidence>
<reference evidence="2" key="1">
    <citation type="submission" date="2019-06" db="EMBL/GenBank/DDBJ databases">
        <authorList>
            <person name="Zheng W."/>
        </authorList>
    </citation>
    <scope>NUCLEOTIDE SEQUENCE</scope>
    <source>
        <strain evidence="2">QDHG01</strain>
    </source>
</reference>
<proteinExistence type="predicted"/>
<dbReference type="EMBL" id="RRYP01030251">
    <property type="protein sequence ID" value="TNV71213.1"/>
    <property type="molecule type" value="Genomic_DNA"/>
</dbReference>
<feature type="compositionally biased region" description="Polar residues" evidence="1">
    <location>
        <begin position="48"/>
        <end position="62"/>
    </location>
</feature>
<feature type="region of interest" description="Disordered" evidence="1">
    <location>
        <begin position="1"/>
        <end position="69"/>
    </location>
</feature>
<evidence type="ECO:0000256" key="1">
    <source>
        <dbReference type="SAM" id="MobiDB-lite"/>
    </source>
</evidence>
<comment type="caution">
    <text evidence="2">The sequence shown here is derived from an EMBL/GenBank/DDBJ whole genome shotgun (WGS) entry which is preliminary data.</text>
</comment>
<name>A0A8J8NA76_HALGN</name>
<feature type="compositionally biased region" description="Polar residues" evidence="1">
    <location>
        <begin position="12"/>
        <end position="41"/>
    </location>
</feature>
<sequence>MMKDVQAPAAFLQSSTNSKDNKRNAQQNRQLSDNNSPNGESSQEDLSNDANGVADSSKNNGIQKRGQRRSKYLKIDDEKRRIIIFEVMVMNNSLKNVCLKHNINFSSAKNVVQIFKKEGRLEKKVQRARKGKRKDESKSDQIEDEDSQDEEQKSAEEPPRIAGRPQCQVLLQMQEDDSFRLIPLKRLPDQVIAEIKAIHSQIMTQSSFSTNSCSDQSK</sequence>
<gene>
    <name evidence="2" type="ORF">FGO68_gene1098</name>
</gene>
<dbReference type="Proteomes" id="UP000785679">
    <property type="component" value="Unassembled WGS sequence"/>
</dbReference>
<evidence type="ECO:0000313" key="3">
    <source>
        <dbReference type="Proteomes" id="UP000785679"/>
    </source>
</evidence>
<protein>
    <submittedName>
        <fullName evidence="2">Uncharacterized protein</fullName>
    </submittedName>
</protein>
<feature type="compositionally biased region" description="Basic and acidic residues" evidence="1">
    <location>
        <begin position="150"/>
        <end position="159"/>
    </location>
</feature>